<reference evidence="2" key="1">
    <citation type="submission" date="2023-10" db="EMBL/GenBank/DDBJ databases">
        <title>Genome assembly of Pristionchus species.</title>
        <authorList>
            <person name="Yoshida K."/>
            <person name="Sommer R.J."/>
        </authorList>
    </citation>
    <scope>NUCLEOTIDE SEQUENCE</scope>
    <source>
        <strain evidence="2">RS0144</strain>
    </source>
</reference>
<name>A0AAV5TRU3_9BILA</name>
<sequence>MLVKGVGNCEIIVWTIGSILACHLIAWPIATLFKLDHDWRVPKGGEYKDYAELIRKQNLGLRNEFVILYDQVDKGATQVTLPYFNPEVYCPYLLPVGGRKLCAPWLFKSPVKKNKIDVEKWVERRKRVVLNKVHLSNKGGVEGDSDCDVEFYYAAKSETKWESKWKNSLPCTLETFPDGISLTGKSSANDVLFVGAGDKGENRFSSSTLGALNGVNCQIVVDLKTSIVQTVKDLRDLAKMGYRIMYYENITATEPTARFSFIQSNCTDHFGVKYIQKYLA</sequence>
<proteinExistence type="predicted"/>
<keyword evidence="1" id="KW-1133">Transmembrane helix</keyword>
<evidence type="ECO:0008006" key="4">
    <source>
        <dbReference type="Google" id="ProtNLM"/>
    </source>
</evidence>
<feature type="transmembrane region" description="Helical" evidence="1">
    <location>
        <begin position="12"/>
        <end position="33"/>
    </location>
</feature>
<dbReference type="EMBL" id="BTSX01000004">
    <property type="protein sequence ID" value="GMS96953.1"/>
    <property type="molecule type" value="Genomic_DNA"/>
</dbReference>
<organism evidence="2 3">
    <name type="scientific">Pristionchus entomophagus</name>
    <dbReference type="NCBI Taxonomy" id="358040"/>
    <lineage>
        <taxon>Eukaryota</taxon>
        <taxon>Metazoa</taxon>
        <taxon>Ecdysozoa</taxon>
        <taxon>Nematoda</taxon>
        <taxon>Chromadorea</taxon>
        <taxon>Rhabditida</taxon>
        <taxon>Rhabditina</taxon>
        <taxon>Diplogasteromorpha</taxon>
        <taxon>Diplogasteroidea</taxon>
        <taxon>Neodiplogasteridae</taxon>
        <taxon>Pristionchus</taxon>
    </lineage>
</organism>
<dbReference type="PROSITE" id="PS51257">
    <property type="entry name" value="PROKAR_LIPOPROTEIN"/>
    <property type="match status" value="1"/>
</dbReference>
<comment type="caution">
    <text evidence="2">The sequence shown here is derived from an EMBL/GenBank/DDBJ whole genome shotgun (WGS) entry which is preliminary data.</text>
</comment>
<protein>
    <recommendedName>
        <fullName evidence="4">Methyltransferase</fullName>
    </recommendedName>
</protein>
<dbReference type="AlphaFoldDB" id="A0AAV5TRU3"/>
<keyword evidence="1" id="KW-0812">Transmembrane</keyword>
<gene>
    <name evidence="2" type="ORF">PENTCL1PPCAC_19128</name>
</gene>
<keyword evidence="3" id="KW-1185">Reference proteome</keyword>
<evidence type="ECO:0000313" key="2">
    <source>
        <dbReference type="EMBL" id="GMS96953.1"/>
    </source>
</evidence>
<dbReference type="Proteomes" id="UP001432027">
    <property type="component" value="Unassembled WGS sequence"/>
</dbReference>
<evidence type="ECO:0000313" key="3">
    <source>
        <dbReference type="Proteomes" id="UP001432027"/>
    </source>
</evidence>
<keyword evidence="1" id="KW-0472">Membrane</keyword>
<accession>A0AAV5TRU3</accession>
<evidence type="ECO:0000256" key="1">
    <source>
        <dbReference type="SAM" id="Phobius"/>
    </source>
</evidence>